<gene>
    <name evidence="2" type="ORF">LSH36_293g03000</name>
</gene>
<protein>
    <submittedName>
        <fullName evidence="2">Uncharacterized protein</fullName>
    </submittedName>
</protein>
<comment type="caution">
    <text evidence="2">The sequence shown here is derived from an EMBL/GenBank/DDBJ whole genome shotgun (WGS) entry which is preliminary data.</text>
</comment>
<sequence>MFWLWLMSNTFHSTIVGESADSFKNLPKNVHVSQGRNHKGKSKESQIRHCNDRLPIIEIRNVIRKGTIRKSQKKDTLPSIVFLHSLRAFTIESYIESQLSTHIEAEITETIRTQRKSKPTHRRQLEGDDGVPVFTVEPPTPQNTSLSDRQRRTKKPSATRQIIEGSEDEEFPEDAAQAIPKRGHQKRVDRLKTTRDLTAASHQNILSSSGSVSTKVETAAPFNVVSHPRCCEPRN</sequence>
<dbReference type="AlphaFoldDB" id="A0AAD9N3D9"/>
<organism evidence="2 3">
    <name type="scientific">Paralvinella palmiformis</name>
    <dbReference type="NCBI Taxonomy" id="53620"/>
    <lineage>
        <taxon>Eukaryota</taxon>
        <taxon>Metazoa</taxon>
        <taxon>Spiralia</taxon>
        <taxon>Lophotrochozoa</taxon>
        <taxon>Annelida</taxon>
        <taxon>Polychaeta</taxon>
        <taxon>Sedentaria</taxon>
        <taxon>Canalipalpata</taxon>
        <taxon>Terebellida</taxon>
        <taxon>Terebelliformia</taxon>
        <taxon>Alvinellidae</taxon>
        <taxon>Paralvinella</taxon>
    </lineage>
</organism>
<evidence type="ECO:0000313" key="3">
    <source>
        <dbReference type="Proteomes" id="UP001208570"/>
    </source>
</evidence>
<accession>A0AAD9N3D9</accession>
<dbReference type="Proteomes" id="UP001208570">
    <property type="component" value="Unassembled WGS sequence"/>
</dbReference>
<evidence type="ECO:0000256" key="1">
    <source>
        <dbReference type="SAM" id="MobiDB-lite"/>
    </source>
</evidence>
<proteinExistence type="predicted"/>
<feature type="region of interest" description="Disordered" evidence="1">
    <location>
        <begin position="112"/>
        <end position="173"/>
    </location>
</feature>
<feature type="compositionally biased region" description="Basic residues" evidence="1">
    <location>
        <begin position="113"/>
        <end position="122"/>
    </location>
</feature>
<name>A0AAD9N3D9_9ANNE</name>
<keyword evidence="3" id="KW-1185">Reference proteome</keyword>
<dbReference type="EMBL" id="JAODUP010000293">
    <property type="protein sequence ID" value="KAK2153551.1"/>
    <property type="molecule type" value="Genomic_DNA"/>
</dbReference>
<evidence type="ECO:0000313" key="2">
    <source>
        <dbReference type="EMBL" id="KAK2153551.1"/>
    </source>
</evidence>
<reference evidence="2" key="1">
    <citation type="journal article" date="2023" name="Mol. Biol. Evol.">
        <title>Third-Generation Sequencing Reveals the Adaptive Role of the Epigenome in Three Deep-Sea Polychaetes.</title>
        <authorList>
            <person name="Perez M."/>
            <person name="Aroh O."/>
            <person name="Sun Y."/>
            <person name="Lan Y."/>
            <person name="Juniper S.K."/>
            <person name="Young C.R."/>
            <person name="Angers B."/>
            <person name="Qian P.Y."/>
        </authorList>
    </citation>
    <scope>NUCLEOTIDE SEQUENCE</scope>
    <source>
        <strain evidence="2">P08H-3</strain>
    </source>
</reference>